<sequence length="337" mass="35467">MKIAFEPEQHDLAAGFDRAAAAVASPQVARGLWDTETGRSADLWRAVAEMGLTAIVVPGQNEGFGGTLVDLALVLERIGHHAVPDALLEALVTGPVAIARAGSSKQQEAWLPGIADGSIRATAALRGLTSVPDAHVSDVLVYREGESLHLADLSRCALTPLVSMDPSRRQFAVEVPPEAAEPLPGSAAALEAVLAHEASGSASVLIGLAQRMIDYTVDYVQVREQFGRVIGSFQAVKHQLADATARIVLARFQVHAAAAKVAAGAEDARHASLAARRVALDAEFEANRAALQLHGGIGFTWEHDLQIWLKRGKALEQAHGNRGEVADELGAAVLATL</sequence>
<keyword evidence="5 8" id="KW-0560">Oxidoreductase</keyword>
<feature type="domain" description="Acyl-CoA dehydrogenase/oxidase N-terminal" evidence="7">
    <location>
        <begin position="7"/>
        <end position="117"/>
    </location>
</feature>
<keyword evidence="4" id="KW-0274">FAD</keyword>
<dbReference type="Proteomes" id="UP001382727">
    <property type="component" value="Chromosome"/>
</dbReference>
<name>A0ABZ2MG29_9MICO</name>
<dbReference type="PANTHER" id="PTHR43884">
    <property type="entry name" value="ACYL-COA DEHYDROGENASE"/>
    <property type="match status" value="1"/>
</dbReference>
<dbReference type="InterPro" id="IPR009075">
    <property type="entry name" value="AcylCo_DH/oxidase_C"/>
</dbReference>
<evidence type="ECO:0000256" key="5">
    <source>
        <dbReference type="ARBA" id="ARBA00023002"/>
    </source>
</evidence>
<organism evidence="8 9">
    <name type="scientific">Janibacter alittae</name>
    <dbReference type="NCBI Taxonomy" id="3115209"/>
    <lineage>
        <taxon>Bacteria</taxon>
        <taxon>Bacillati</taxon>
        <taxon>Actinomycetota</taxon>
        <taxon>Actinomycetes</taxon>
        <taxon>Micrococcales</taxon>
        <taxon>Intrasporangiaceae</taxon>
        <taxon>Janibacter</taxon>
    </lineage>
</organism>
<keyword evidence="9" id="KW-1185">Reference proteome</keyword>
<feature type="domain" description="Acyl-CoA dehydrogenase/oxidase C-terminal" evidence="6">
    <location>
        <begin position="186"/>
        <end position="321"/>
    </location>
</feature>
<dbReference type="PANTHER" id="PTHR43884:SF20">
    <property type="entry name" value="ACYL-COA DEHYDROGENASE FADE28"/>
    <property type="match status" value="1"/>
</dbReference>
<evidence type="ECO:0000256" key="2">
    <source>
        <dbReference type="ARBA" id="ARBA00009347"/>
    </source>
</evidence>
<dbReference type="Pfam" id="PF02771">
    <property type="entry name" value="Acyl-CoA_dh_N"/>
    <property type="match status" value="1"/>
</dbReference>
<comment type="cofactor">
    <cofactor evidence="1">
        <name>FAD</name>
        <dbReference type="ChEBI" id="CHEBI:57692"/>
    </cofactor>
</comment>
<dbReference type="Gene3D" id="1.20.140.10">
    <property type="entry name" value="Butyryl-CoA Dehydrogenase, subunit A, domain 3"/>
    <property type="match status" value="1"/>
</dbReference>
<evidence type="ECO:0000256" key="1">
    <source>
        <dbReference type="ARBA" id="ARBA00001974"/>
    </source>
</evidence>
<dbReference type="SUPFAM" id="SSF56645">
    <property type="entry name" value="Acyl-CoA dehydrogenase NM domain-like"/>
    <property type="match status" value="1"/>
</dbReference>
<evidence type="ECO:0000313" key="8">
    <source>
        <dbReference type="EMBL" id="WXB76015.1"/>
    </source>
</evidence>
<dbReference type="EC" id="1.-.-.-" evidence="8"/>
<proteinExistence type="inferred from homology"/>
<evidence type="ECO:0000256" key="4">
    <source>
        <dbReference type="ARBA" id="ARBA00022827"/>
    </source>
</evidence>
<dbReference type="EMBL" id="CP144913">
    <property type="protein sequence ID" value="WXB76015.1"/>
    <property type="molecule type" value="Genomic_DNA"/>
</dbReference>
<evidence type="ECO:0000259" key="6">
    <source>
        <dbReference type="Pfam" id="PF00441"/>
    </source>
</evidence>
<accession>A0ABZ2MG29</accession>
<keyword evidence="3" id="KW-0285">Flavoprotein</keyword>
<evidence type="ECO:0000256" key="3">
    <source>
        <dbReference type="ARBA" id="ARBA00022630"/>
    </source>
</evidence>
<dbReference type="InterPro" id="IPR009100">
    <property type="entry name" value="AcylCoA_DH/oxidase_NM_dom_sf"/>
</dbReference>
<dbReference type="InterPro" id="IPR013786">
    <property type="entry name" value="AcylCoA_DH/ox_N"/>
</dbReference>
<dbReference type="InterPro" id="IPR036250">
    <property type="entry name" value="AcylCo_DH-like_C"/>
</dbReference>
<dbReference type="RefSeq" id="WP_338748784.1">
    <property type="nucleotide sequence ID" value="NZ_CP144913.1"/>
</dbReference>
<dbReference type="GO" id="GO:0016491">
    <property type="term" value="F:oxidoreductase activity"/>
    <property type="evidence" value="ECO:0007669"/>
    <property type="project" value="UniProtKB-KW"/>
</dbReference>
<dbReference type="InterPro" id="IPR037069">
    <property type="entry name" value="AcylCoA_DH/ox_N_sf"/>
</dbReference>
<comment type="similarity">
    <text evidence="2">Belongs to the acyl-CoA dehydrogenase family.</text>
</comment>
<reference evidence="8 9" key="1">
    <citation type="submission" date="2024-02" db="EMBL/GenBank/DDBJ databases">
        <title>Janibacter sp. nov., isolated from gut of marine sandworm.</title>
        <authorList>
            <person name="Kim B."/>
            <person name="Jun M.O."/>
            <person name="Shin N.-R."/>
        </authorList>
    </citation>
    <scope>NUCLEOTIDE SEQUENCE [LARGE SCALE GENOMIC DNA]</scope>
    <source>
        <strain evidence="8 9">A1S7</strain>
    </source>
</reference>
<gene>
    <name evidence="8" type="ORF">V1351_13885</name>
</gene>
<dbReference type="Gene3D" id="1.10.540.10">
    <property type="entry name" value="Acyl-CoA dehydrogenase/oxidase, N-terminal domain"/>
    <property type="match status" value="1"/>
</dbReference>
<dbReference type="Pfam" id="PF00441">
    <property type="entry name" value="Acyl-CoA_dh_1"/>
    <property type="match status" value="1"/>
</dbReference>
<dbReference type="SUPFAM" id="SSF47203">
    <property type="entry name" value="Acyl-CoA dehydrogenase C-terminal domain-like"/>
    <property type="match status" value="1"/>
</dbReference>
<evidence type="ECO:0000313" key="9">
    <source>
        <dbReference type="Proteomes" id="UP001382727"/>
    </source>
</evidence>
<evidence type="ECO:0000259" key="7">
    <source>
        <dbReference type="Pfam" id="PF02771"/>
    </source>
</evidence>
<protein>
    <submittedName>
        <fullName evidence="8">Acyl-CoA dehydrogenase family protein</fullName>
        <ecNumber evidence="8">1.-.-.-</ecNumber>
    </submittedName>
</protein>